<dbReference type="AlphaFoldDB" id="A0A172Y3H7"/>
<accession>A0A172Y3H7</accession>
<sequence>MRKTEGVSRGEPFAFSVDGDMIRAYPGETIAAAMLAADAVGFRRDRSARARGLFCNMGVCGECLVHVRDGDVSRRLRACLVPAEPGMTVETGIGE</sequence>
<evidence type="ECO:0008006" key="4">
    <source>
        <dbReference type="Google" id="ProtNLM"/>
    </source>
</evidence>
<dbReference type="GO" id="GO:0016491">
    <property type="term" value="F:oxidoreductase activity"/>
    <property type="evidence" value="ECO:0007669"/>
    <property type="project" value="UniProtKB-KW"/>
</dbReference>
<proteinExistence type="predicted"/>
<dbReference type="EMBL" id="CP015614">
    <property type="protein sequence ID" value="ANF53655.1"/>
    <property type="molecule type" value="Genomic_DNA"/>
</dbReference>
<dbReference type="InterPro" id="IPR001041">
    <property type="entry name" value="2Fe-2S_ferredoxin-type"/>
</dbReference>
<name>A0A172Y3H7_9CAUL</name>
<dbReference type="KEGG" id="bne:DA69_02115"/>
<dbReference type="InterPro" id="IPR036010">
    <property type="entry name" value="2Fe-2S_ferredoxin-like_sf"/>
</dbReference>
<keyword evidence="1" id="KW-0560">Oxidoreductase</keyword>
<dbReference type="Pfam" id="PF13510">
    <property type="entry name" value="Fer2_4"/>
    <property type="match status" value="1"/>
</dbReference>
<organism evidence="2 3">
    <name type="scientific">Brevundimonas naejangsanensis</name>
    <dbReference type="NCBI Taxonomy" id="588932"/>
    <lineage>
        <taxon>Bacteria</taxon>
        <taxon>Pseudomonadati</taxon>
        <taxon>Pseudomonadota</taxon>
        <taxon>Alphaproteobacteria</taxon>
        <taxon>Caulobacterales</taxon>
        <taxon>Caulobacteraceae</taxon>
        <taxon>Brevundimonas</taxon>
    </lineage>
</organism>
<dbReference type="Proteomes" id="UP000077603">
    <property type="component" value="Chromosome"/>
</dbReference>
<dbReference type="GO" id="GO:0051536">
    <property type="term" value="F:iron-sulfur cluster binding"/>
    <property type="evidence" value="ECO:0007669"/>
    <property type="project" value="InterPro"/>
</dbReference>
<dbReference type="RefSeq" id="WP_051582093.1">
    <property type="nucleotide sequence ID" value="NZ_CP015614.1"/>
</dbReference>
<dbReference type="STRING" id="588932.DA69_02115"/>
<gene>
    <name evidence="2" type="ORF">DA69_02115</name>
</gene>
<evidence type="ECO:0000256" key="1">
    <source>
        <dbReference type="ARBA" id="ARBA00023002"/>
    </source>
</evidence>
<dbReference type="eggNOG" id="COG1034">
    <property type="taxonomic scope" value="Bacteria"/>
</dbReference>
<dbReference type="InterPro" id="IPR042204">
    <property type="entry name" value="2Fe-2S-bd_N"/>
</dbReference>
<evidence type="ECO:0000313" key="2">
    <source>
        <dbReference type="EMBL" id="ANF53655.1"/>
    </source>
</evidence>
<keyword evidence="3" id="KW-1185">Reference proteome</keyword>
<evidence type="ECO:0000313" key="3">
    <source>
        <dbReference type="Proteomes" id="UP000077603"/>
    </source>
</evidence>
<protein>
    <recommendedName>
        <fullName evidence="4">(2Fe-2S)-binding protein</fullName>
    </recommendedName>
</protein>
<dbReference type="CDD" id="cd00207">
    <property type="entry name" value="fer2"/>
    <property type="match status" value="1"/>
</dbReference>
<reference evidence="2 3" key="1">
    <citation type="journal article" date="2014" name="Genome Announc.">
        <title>Genome Sequence of a Promising Hydrogen-Producing Facultative Anaerobic Bacterium, Brevundimonas naejangsanensis Strain B1.</title>
        <authorList>
            <person name="Su H."/>
            <person name="Zhang T."/>
            <person name="Bao M."/>
            <person name="Jiang Y."/>
            <person name="Wang Y."/>
            <person name="Tan T."/>
        </authorList>
    </citation>
    <scope>NUCLEOTIDE SEQUENCE [LARGE SCALE GENOMIC DNA]</scope>
    <source>
        <strain evidence="2 3">B1</strain>
    </source>
</reference>
<dbReference type="SUPFAM" id="SSF54292">
    <property type="entry name" value="2Fe-2S ferredoxin-like"/>
    <property type="match status" value="1"/>
</dbReference>
<dbReference type="Gene3D" id="3.10.20.440">
    <property type="entry name" value="2Fe-2S iron-sulphur cluster binding domain, sarcosine oxidase, alpha subunit, N-terminal domain"/>
    <property type="match status" value="1"/>
</dbReference>